<evidence type="ECO:0000313" key="3">
    <source>
        <dbReference type="Proteomes" id="UP000193144"/>
    </source>
</evidence>
<accession>A0A1Y1ZNH3</accession>
<reference evidence="2 3" key="1">
    <citation type="submission" date="2016-07" db="EMBL/GenBank/DDBJ databases">
        <title>Pervasive Adenine N6-methylation of Active Genes in Fungi.</title>
        <authorList>
            <consortium name="DOE Joint Genome Institute"/>
            <person name="Mondo S.J."/>
            <person name="Dannebaum R.O."/>
            <person name="Kuo R.C."/>
            <person name="Labutti K."/>
            <person name="Haridas S."/>
            <person name="Kuo A."/>
            <person name="Salamov A."/>
            <person name="Ahrendt S.R."/>
            <person name="Lipzen A."/>
            <person name="Sullivan W."/>
            <person name="Andreopoulos W.B."/>
            <person name="Clum A."/>
            <person name="Lindquist E."/>
            <person name="Daum C."/>
            <person name="Ramamoorthy G.K."/>
            <person name="Gryganskyi A."/>
            <person name="Culley D."/>
            <person name="Magnuson J.K."/>
            <person name="James T.Y."/>
            <person name="O'Malley M.A."/>
            <person name="Stajich J.E."/>
            <person name="Spatafora J.W."/>
            <person name="Visel A."/>
            <person name="Grigoriev I.V."/>
        </authorList>
    </citation>
    <scope>NUCLEOTIDE SEQUENCE [LARGE SCALE GENOMIC DNA]</scope>
    <source>
        <strain evidence="2 3">CBS 115471</strain>
    </source>
</reference>
<evidence type="ECO:0000313" key="2">
    <source>
        <dbReference type="EMBL" id="ORY11803.1"/>
    </source>
</evidence>
<feature type="compositionally biased region" description="Low complexity" evidence="1">
    <location>
        <begin position="557"/>
        <end position="571"/>
    </location>
</feature>
<feature type="region of interest" description="Disordered" evidence="1">
    <location>
        <begin position="684"/>
        <end position="703"/>
    </location>
</feature>
<feature type="region of interest" description="Disordered" evidence="1">
    <location>
        <begin position="449"/>
        <end position="518"/>
    </location>
</feature>
<dbReference type="AlphaFoldDB" id="A0A1Y1ZNH3"/>
<dbReference type="Proteomes" id="UP000193144">
    <property type="component" value="Unassembled WGS sequence"/>
</dbReference>
<feature type="region of interest" description="Disordered" evidence="1">
    <location>
        <begin position="557"/>
        <end position="601"/>
    </location>
</feature>
<feature type="compositionally biased region" description="Low complexity" evidence="1">
    <location>
        <begin position="297"/>
        <end position="310"/>
    </location>
</feature>
<dbReference type="OrthoDB" id="3773432at2759"/>
<feature type="region of interest" description="Disordered" evidence="1">
    <location>
        <begin position="346"/>
        <end position="407"/>
    </location>
</feature>
<sequence>MFGSTKTHWAQNALRYPFTLCFTALLSESSGMHRSAALISFIILLLSPQYLASKVPPYPKRNVTDDPGGAYGNVVIINSCDYDVWGNSVGAWRNDTNTTPPTFQIDAKTQYTEPYRITCMEKDVRDGKKYCDQLHKLPGEGISIKLAKKEEDLNQNKITQLEYNLDLNPERHDTFARLNYDVSLLDCARRDEVKDIQVGGADYQEKISGCPGYQGGLRCGLKTRTNVNQCTVMGSISAPGYTTTTGARRVKRHGTATVNIKATHTSKCVLRTATVYDKWERSHPQTSAYAWAPSQLPTSPMTEPHPTPTETEPEEPECCTVTETITLTTKETYYMTLTHTVPNIHPCGKSTLSKKPRPSPSSSFAAYPTGLASNSPQTSARRSLFTYEPTNSDPGITASESDSASPSSSCTFYGTTSCCWYGSATMNTCFPYPTTTPTISDMDTLPGITDSPTNYSTSDTSELRASATEVPASEGDSSVAPVTDSSTVVSTSDSISLPTSDSSLSPVSETSSLSSESPTNTFWKIVNSVQTITHIKSGIAVSDVMVVSTEDITIDPLSSLSSSASTSTQSSNVKRSVLPHQHKHQNQNTGEKSVTIPGEAGTTKKTLMGTRIVEVTKILTPSVPFARGDISASGNRERHVQVARQSDAGTGLAASVLIDAMRTIPTSMLNSNIIDRFLSTKNLPTSSSAPTTLSSSTSSSSPA</sequence>
<feature type="compositionally biased region" description="Polar residues" evidence="1">
    <location>
        <begin position="450"/>
        <end position="460"/>
    </location>
</feature>
<proteinExistence type="predicted"/>
<feature type="compositionally biased region" description="Polar residues" evidence="1">
    <location>
        <begin position="371"/>
        <end position="381"/>
    </location>
</feature>
<keyword evidence="3" id="KW-1185">Reference proteome</keyword>
<gene>
    <name evidence="2" type="ORF">BCR34DRAFT_587643</name>
</gene>
<protein>
    <submittedName>
        <fullName evidence="2">Uncharacterized protein</fullName>
    </submittedName>
</protein>
<evidence type="ECO:0000256" key="1">
    <source>
        <dbReference type="SAM" id="MobiDB-lite"/>
    </source>
</evidence>
<name>A0A1Y1ZNH3_9PLEO</name>
<feature type="region of interest" description="Disordered" evidence="1">
    <location>
        <begin position="290"/>
        <end position="319"/>
    </location>
</feature>
<comment type="caution">
    <text evidence="2">The sequence shown here is derived from an EMBL/GenBank/DDBJ whole genome shotgun (WGS) entry which is preliminary data.</text>
</comment>
<organism evidence="2 3">
    <name type="scientific">Clohesyomyces aquaticus</name>
    <dbReference type="NCBI Taxonomy" id="1231657"/>
    <lineage>
        <taxon>Eukaryota</taxon>
        <taxon>Fungi</taxon>
        <taxon>Dikarya</taxon>
        <taxon>Ascomycota</taxon>
        <taxon>Pezizomycotina</taxon>
        <taxon>Dothideomycetes</taxon>
        <taxon>Pleosporomycetidae</taxon>
        <taxon>Pleosporales</taxon>
        <taxon>Lindgomycetaceae</taxon>
        <taxon>Clohesyomyces</taxon>
    </lineage>
</organism>
<dbReference type="EMBL" id="MCFA01000057">
    <property type="protein sequence ID" value="ORY11803.1"/>
    <property type="molecule type" value="Genomic_DNA"/>
</dbReference>
<feature type="compositionally biased region" description="Low complexity" evidence="1">
    <location>
        <begin position="476"/>
        <end position="518"/>
    </location>
</feature>